<comment type="similarity">
    <text evidence="1">Belongs to the glycosyl hydrolase 18 family.</text>
</comment>
<gene>
    <name evidence="9" type="ORF">E1263_29895</name>
</gene>
<accession>A0A4R4Z113</accession>
<feature type="domain" description="Endo-beta-N-acetylglucosaminidase EndoS/F2-like TIM-barrel" evidence="8">
    <location>
        <begin position="41"/>
        <end position="279"/>
    </location>
</feature>
<evidence type="ECO:0000313" key="9">
    <source>
        <dbReference type="EMBL" id="TDD51598.1"/>
    </source>
</evidence>
<evidence type="ECO:0000256" key="6">
    <source>
        <dbReference type="ARBA" id="ARBA00034414"/>
    </source>
</evidence>
<keyword evidence="4" id="KW-0378">Hydrolase</keyword>
<keyword evidence="5" id="KW-0326">Glycosidase</keyword>
<keyword evidence="10" id="KW-1185">Reference proteome</keyword>
<evidence type="ECO:0000256" key="7">
    <source>
        <dbReference type="SAM" id="SignalP"/>
    </source>
</evidence>
<dbReference type="Gene3D" id="3.20.20.80">
    <property type="entry name" value="Glycosidases"/>
    <property type="match status" value="1"/>
</dbReference>
<dbReference type="Pfam" id="PF23916">
    <property type="entry name" value="TIM-barrel_EndoS"/>
    <property type="match status" value="1"/>
</dbReference>
<dbReference type="AlphaFoldDB" id="A0A4R4Z113"/>
<reference evidence="9 10" key="1">
    <citation type="submission" date="2019-03" db="EMBL/GenBank/DDBJ databases">
        <title>Draft genome sequences of novel Actinobacteria.</title>
        <authorList>
            <person name="Sahin N."/>
            <person name="Ay H."/>
            <person name="Saygin H."/>
        </authorList>
    </citation>
    <scope>NUCLEOTIDE SEQUENCE [LARGE SCALE GENOMIC DNA]</scope>
    <source>
        <strain evidence="9 10">JCM 13523</strain>
    </source>
</reference>
<evidence type="ECO:0000313" key="10">
    <source>
        <dbReference type="Proteomes" id="UP000295124"/>
    </source>
</evidence>
<evidence type="ECO:0000256" key="1">
    <source>
        <dbReference type="ARBA" id="ARBA00009336"/>
    </source>
</evidence>
<proteinExistence type="inferred from homology"/>
<dbReference type="GO" id="GO:0005975">
    <property type="term" value="P:carbohydrate metabolic process"/>
    <property type="evidence" value="ECO:0007669"/>
    <property type="project" value="InterPro"/>
</dbReference>
<evidence type="ECO:0000256" key="5">
    <source>
        <dbReference type="ARBA" id="ARBA00023295"/>
    </source>
</evidence>
<comment type="catalytic activity">
    <reaction evidence="6">
        <text>an N(4)-(oligosaccharide-(1-&gt;3)-[oligosaccharide-(1-&gt;6)]-beta-D-Man-(1-&gt;4)-beta-D-GlcNAc-(1-&gt;4)-alpha-D-GlcNAc)-L-asparaginyl-[protein] + H2O = an oligosaccharide-(1-&gt;3)-[oligosaccharide-(1-&gt;6)]-beta-D-Man-(1-&gt;4)-D-GlcNAc + N(4)-(N-acetyl-beta-D-glucosaminyl)-L-asparaginyl-[protein]</text>
        <dbReference type="Rhea" id="RHEA:73067"/>
        <dbReference type="Rhea" id="RHEA-COMP:12603"/>
        <dbReference type="Rhea" id="RHEA-COMP:18176"/>
        <dbReference type="ChEBI" id="CHEBI:15377"/>
        <dbReference type="ChEBI" id="CHEBI:132248"/>
        <dbReference type="ChEBI" id="CHEBI:192714"/>
        <dbReference type="ChEBI" id="CHEBI:192715"/>
        <dbReference type="EC" id="3.2.1.96"/>
    </reaction>
</comment>
<organism evidence="9 10">
    <name type="scientific">Kribbella antibiotica</name>
    <dbReference type="NCBI Taxonomy" id="190195"/>
    <lineage>
        <taxon>Bacteria</taxon>
        <taxon>Bacillati</taxon>
        <taxon>Actinomycetota</taxon>
        <taxon>Actinomycetes</taxon>
        <taxon>Propionibacteriales</taxon>
        <taxon>Kribbellaceae</taxon>
        <taxon>Kribbella</taxon>
    </lineage>
</organism>
<dbReference type="InterPro" id="IPR017853">
    <property type="entry name" value="GH"/>
</dbReference>
<comment type="caution">
    <text evidence="9">The sequence shown here is derived from an EMBL/GenBank/DDBJ whole genome shotgun (WGS) entry which is preliminary data.</text>
</comment>
<protein>
    <recommendedName>
        <fullName evidence="2">mannosyl-glycoprotein endo-beta-N-acetylglucosaminidase</fullName>
        <ecNumber evidence="2">3.2.1.96</ecNumber>
    </recommendedName>
</protein>
<dbReference type="InterPro" id="IPR057016">
    <property type="entry name" value="EndoS_F2-like_TIM-barrel"/>
</dbReference>
<sequence>MRTVIRTACVALAAGAVALAPIAPAAAATGAQNCGTPVTYGYYRQWRDVATTKPEDREPNVQRLSEVPPEIDIVSVFATKPADDPDFWVALRDTYLPALHAQGTKAVFTLWIDDFATAPVADTAAAYDAYAQQLYDEYIVKWGVDGLDVDVESTPSGTALTRAAGILNALGKRIGPRSSSGKLFIYDTNMTGTHPVFTRTSSSYDYVMLQAYGRGAQTLQSTWQTFASRISSCQFLPGVSFYEERGAHWDDTLDPFDTSRAASYARWQPTGGEKGGVFAYAIDRDGKQPGDDTISTTDYSWMKRLDALAKSVDH</sequence>
<dbReference type="EC" id="3.2.1.96" evidence="2"/>
<evidence type="ECO:0000256" key="3">
    <source>
        <dbReference type="ARBA" id="ARBA00022729"/>
    </source>
</evidence>
<dbReference type="RefSeq" id="WP_132173388.1">
    <property type="nucleotide sequence ID" value="NZ_SMKX01000113.1"/>
</dbReference>
<keyword evidence="3 7" id="KW-0732">Signal</keyword>
<dbReference type="GO" id="GO:0033925">
    <property type="term" value="F:mannosyl-glycoprotein endo-beta-N-acetylglucosaminidase activity"/>
    <property type="evidence" value="ECO:0007669"/>
    <property type="project" value="UniProtKB-EC"/>
</dbReference>
<evidence type="ECO:0000256" key="4">
    <source>
        <dbReference type="ARBA" id="ARBA00022801"/>
    </source>
</evidence>
<name>A0A4R4Z113_9ACTN</name>
<feature type="signal peptide" evidence="7">
    <location>
        <begin position="1"/>
        <end position="27"/>
    </location>
</feature>
<evidence type="ECO:0000256" key="2">
    <source>
        <dbReference type="ARBA" id="ARBA00012566"/>
    </source>
</evidence>
<evidence type="ECO:0000259" key="8">
    <source>
        <dbReference type="Pfam" id="PF23916"/>
    </source>
</evidence>
<dbReference type="SUPFAM" id="SSF51445">
    <property type="entry name" value="(Trans)glycosidases"/>
    <property type="match status" value="1"/>
</dbReference>
<feature type="chain" id="PRO_5020498088" description="mannosyl-glycoprotein endo-beta-N-acetylglucosaminidase" evidence="7">
    <location>
        <begin position="28"/>
        <end position="314"/>
    </location>
</feature>
<dbReference type="Proteomes" id="UP000295124">
    <property type="component" value="Unassembled WGS sequence"/>
</dbReference>
<dbReference type="InterPro" id="IPR001579">
    <property type="entry name" value="Glyco_hydro_18_chit_AS"/>
</dbReference>
<dbReference type="PROSITE" id="PS01095">
    <property type="entry name" value="GH18_1"/>
    <property type="match status" value="1"/>
</dbReference>
<dbReference type="OrthoDB" id="7183084at2"/>
<dbReference type="EMBL" id="SMKX01000113">
    <property type="protein sequence ID" value="TDD51598.1"/>
    <property type="molecule type" value="Genomic_DNA"/>
</dbReference>